<name>A0A2V5GYR2_ASPV1</name>
<proteinExistence type="predicted"/>
<evidence type="ECO:0008006" key="3">
    <source>
        <dbReference type="Google" id="ProtNLM"/>
    </source>
</evidence>
<keyword evidence="2" id="KW-1185">Reference proteome</keyword>
<organism evidence="1 2">
    <name type="scientific">Aspergillus violaceofuscus (strain CBS 115571)</name>
    <dbReference type="NCBI Taxonomy" id="1450538"/>
    <lineage>
        <taxon>Eukaryota</taxon>
        <taxon>Fungi</taxon>
        <taxon>Dikarya</taxon>
        <taxon>Ascomycota</taxon>
        <taxon>Pezizomycotina</taxon>
        <taxon>Eurotiomycetes</taxon>
        <taxon>Eurotiomycetidae</taxon>
        <taxon>Eurotiales</taxon>
        <taxon>Aspergillaceae</taxon>
        <taxon>Aspergillus</taxon>
    </lineage>
</organism>
<protein>
    <recommendedName>
        <fullName evidence="3">PBP domain-containing protein</fullName>
    </recommendedName>
</protein>
<accession>A0A2V5GYR2</accession>
<reference evidence="1 2" key="1">
    <citation type="submission" date="2018-02" db="EMBL/GenBank/DDBJ databases">
        <title>The genomes of Aspergillus section Nigri reveals drivers in fungal speciation.</title>
        <authorList>
            <consortium name="DOE Joint Genome Institute"/>
            <person name="Vesth T.C."/>
            <person name="Nybo J."/>
            <person name="Theobald S."/>
            <person name="Brandl J."/>
            <person name="Frisvad J.C."/>
            <person name="Nielsen K.F."/>
            <person name="Lyhne E.K."/>
            <person name="Kogle M.E."/>
            <person name="Kuo A."/>
            <person name="Riley R."/>
            <person name="Clum A."/>
            <person name="Nolan M."/>
            <person name="Lipzen A."/>
            <person name="Salamov A."/>
            <person name="Henrissat B."/>
            <person name="Wiebenga A."/>
            <person name="De vries R.P."/>
            <person name="Grigoriev I.V."/>
            <person name="Mortensen U.H."/>
            <person name="Andersen M.R."/>
            <person name="Baker S.E."/>
        </authorList>
    </citation>
    <scope>NUCLEOTIDE SEQUENCE [LARGE SCALE GENOMIC DNA]</scope>
    <source>
        <strain evidence="1 2">CBS 115571</strain>
    </source>
</reference>
<dbReference type="OMA" id="EVMYNDF"/>
<dbReference type="STRING" id="1450538.A0A2V5GYR2"/>
<dbReference type="InterPro" id="IPR052738">
    <property type="entry name" value="ABC-Tungstate_binding"/>
</dbReference>
<gene>
    <name evidence="1" type="ORF">BO99DRAFT_466063</name>
</gene>
<dbReference type="Proteomes" id="UP000249829">
    <property type="component" value="Unassembled WGS sequence"/>
</dbReference>
<dbReference type="Gene3D" id="3.40.190.10">
    <property type="entry name" value="Periplasmic binding protein-like II"/>
    <property type="match status" value="2"/>
</dbReference>
<dbReference type="PANTHER" id="PTHR37945">
    <property type="entry name" value="EXTRACELLULAR TUNGSTATE BINDING PROTEIN"/>
    <property type="match status" value="1"/>
</dbReference>
<dbReference type="PANTHER" id="PTHR37945:SF1">
    <property type="entry name" value="EXTRACELLULAR TUNGSTATE BINDING PROTEIN"/>
    <property type="match status" value="1"/>
</dbReference>
<dbReference type="AlphaFoldDB" id="A0A2V5GYR2"/>
<evidence type="ECO:0000313" key="2">
    <source>
        <dbReference type="Proteomes" id="UP000249829"/>
    </source>
</evidence>
<dbReference type="EMBL" id="KZ825171">
    <property type="protein sequence ID" value="PYI16301.1"/>
    <property type="molecule type" value="Genomic_DNA"/>
</dbReference>
<sequence>MLTLLHPASPYHSTLLEKLATFAFAGDTTALYNGGRNSATDVNLRIGNGGAGKSGLIRITLANAFIKSSVKNGSAAFKPAWYKSNTTESIHYRKGDTVDMGITYDLVAESLAIRQGVTEALSAQLNKTSDILTMFSSLYTAAENRSGPVRTRFLPRYDKSATSIKESDPWIGIGQLRCSSPAVPWTVYSTWYHQYIAYPFQALTAAILLEKDLQRQTTIYKTATGNSSDFLLNPAHIIVGNMATNAEVAHSFAQWVISNKGQAIITGFEKYGQQLPLGQ</sequence>
<evidence type="ECO:0000313" key="1">
    <source>
        <dbReference type="EMBL" id="PYI16301.1"/>
    </source>
</evidence>